<evidence type="ECO:0000313" key="3">
    <source>
        <dbReference type="Proteomes" id="UP000594638"/>
    </source>
</evidence>
<name>A0A8S0P6W1_OLEEU</name>
<proteinExistence type="predicted"/>
<protein>
    <submittedName>
        <fullName evidence="2">Uncharacterized protein</fullName>
    </submittedName>
</protein>
<dbReference type="AlphaFoldDB" id="A0A8S0P6W1"/>
<feature type="compositionally biased region" description="Low complexity" evidence="1">
    <location>
        <begin position="321"/>
        <end position="333"/>
    </location>
</feature>
<dbReference type="PANTHER" id="PTHR34112:SF13">
    <property type="entry name" value="OS04G0448200 PROTEIN"/>
    <property type="match status" value="1"/>
</dbReference>
<feature type="region of interest" description="Disordered" evidence="1">
    <location>
        <begin position="321"/>
        <end position="364"/>
    </location>
</feature>
<dbReference type="EMBL" id="CACTIH010000008">
    <property type="protein sequence ID" value="CAA2933851.1"/>
    <property type="molecule type" value="Genomic_DNA"/>
</dbReference>
<keyword evidence="3" id="KW-1185">Reference proteome</keyword>
<dbReference type="Gramene" id="OE9A092776T1">
    <property type="protein sequence ID" value="OE9A092776C1"/>
    <property type="gene ID" value="OE9A092776"/>
</dbReference>
<evidence type="ECO:0000256" key="1">
    <source>
        <dbReference type="SAM" id="MobiDB-lite"/>
    </source>
</evidence>
<gene>
    <name evidence="2" type="ORF">OLEA9_A092776</name>
</gene>
<reference evidence="2 3" key="1">
    <citation type="submission" date="2019-12" db="EMBL/GenBank/DDBJ databases">
        <authorList>
            <person name="Alioto T."/>
            <person name="Alioto T."/>
            <person name="Gomez Garrido J."/>
        </authorList>
    </citation>
    <scope>NUCLEOTIDE SEQUENCE [LARGE SCALE GENOMIC DNA]</scope>
</reference>
<dbReference type="PANTHER" id="PTHR34112">
    <property type="entry name" value="C-JUN-AMINO-TERMINAL KINASE-INTERACTING PROTEIN"/>
    <property type="match status" value="1"/>
</dbReference>
<sequence length="406" mass="43067">MVEIGGASIHNSVGTIVTSRVGKSTLWRSQSPVSRKSGDILLPRVENLKTSAIQNNGFGSCDIRGTQKAAFEKDFPAIGTEDKQMVTGLVERHPLVPAILATNGTCHSAVQQSASMISTPSYAASSSSSLNMAEALSQAPARVHAATQLPDKNQRLEELAIKQSRQLIPMTSCILCLLSGLFKAPNSADKSKQSKYLSCRKVSVQSRVRQVRSDAPNTSHAVKFLVLKPGRKNSVASSLNGNANRRVANGLATALLIPTASKSSNNAIVSALEIKVAAMSLNSRMAVDDRPSQTPSQSRSNFFNLVRGKASSSASAILSDSSLATSSPSTDTSGDISKGGCEPESSRVEENGNGISCNVDAPDTSKKTRKISDFGENICPNGAIYLGLKRGCVPSFSWLGRKWWGR</sequence>
<organism evidence="2 3">
    <name type="scientific">Olea europaea subsp. europaea</name>
    <dbReference type="NCBI Taxonomy" id="158383"/>
    <lineage>
        <taxon>Eukaryota</taxon>
        <taxon>Viridiplantae</taxon>
        <taxon>Streptophyta</taxon>
        <taxon>Embryophyta</taxon>
        <taxon>Tracheophyta</taxon>
        <taxon>Spermatophyta</taxon>
        <taxon>Magnoliopsida</taxon>
        <taxon>eudicotyledons</taxon>
        <taxon>Gunneridae</taxon>
        <taxon>Pentapetalae</taxon>
        <taxon>asterids</taxon>
        <taxon>lamiids</taxon>
        <taxon>Lamiales</taxon>
        <taxon>Oleaceae</taxon>
        <taxon>Oleeae</taxon>
        <taxon>Olea</taxon>
    </lineage>
</organism>
<evidence type="ECO:0000313" key="2">
    <source>
        <dbReference type="EMBL" id="CAA2933851.1"/>
    </source>
</evidence>
<accession>A0A8S0P6W1</accession>
<comment type="caution">
    <text evidence="2">The sequence shown here is derived from an EMBL/GenBank/DDBJ whole genome shotgun (WGS) entry which is preliminary data.</text>
</comment>
<dbReference type="Proteomes" id="UP000594638">
    <property type="component" value="Unassembled WGS sequence"/>
</dbReference>
<dbReference type="OrthoDB" id="848545at2759"/>